<comment type="caution">
    <text evidence="1">The sequence shown here is derived from an EMBL/GenBank/DDBJ whole genome shotgun (WGS) entry which is preliminary data.</text>
</comment>
<organism evidence="1 2">
    <name type="scientific">Flavobacterium zubiriense</name>
    <dbReference type="NCBI Taxonomy" id="3138075"/>
    <lineage>
        <taxon>Bacteria</taxon>
        <taxon>Pseudomonadati</taxon>
        <taxon>Bacteroidota</taxon>
        <taxon>Flavobacteriia</taxon>
        <taxon>Flavobacteriales</taxon>
        <taxon>Flavobacteriaceae</taxon>
        <taxon>Flavobacterium</taxon>
    </lineage>
</organism>
<dbReference type="Pfam" id="PF13366">
    <property type="entry name" value="PDDEXK_3"/>
    <property type="match status" value="1"/>
</dbReference>
<dbReference type="InterPro" id="IPR026350">
    <property type="entry name" value="GxxExxY"/>
</dbReference>
<accession>A0ABV4TE93</accession>
<keyword evidence="2" id="KW-1185">Reference proteome</keyword>
<evidence type="ECO:0000313" key="1">
    <source>
        <dbReference type="EMBL" id="MFA9192300.1"/>
    </source>
</evidence>
<gene>
    <name evidence="1" type="ORF">AAGV28_13055</name>
</gene>
<sequence>MILYKHEEYYKIIGLCMEVHKVLGCGLLEAVYKEALEIEFKNHGIPYEREKEFKIYYKETLLKKKFYADFVVYNDIILEVKATKVIIDENIVQTLNYLAITKYKLGIIVNFGPKSLQQKRLVL</sequence>
<dbReference type="RefSeq" id="WP_373407197.1">
    <property type="nucleotide sequence ID" value="NZ_JBCFQL010000014.1"/>
</dbReference>
<evidence type="ECO:0000313" key="2">
    <source>
        <dbReference type="Proteomes" id="UP001574169"/>
    </source>
</evidence>
<dbReference type="EMBL" id="JBCFQL010000014">
    <property type="protein sequence ID" value="MFA9192300.1"/>
    <property type="molecule type" value="Genomic_DNA"/>
</dbReference>
<dbReference type="NCBIfam" id="TIGR04256">
    <property type="entry name" value="GxxExxY"/>
    <property type="match status" value="1"/>
</dbReference>
<protein>
    <submittedName>
        <fullName evidence="1">GxxExxY protein</fullName>
    </submittedName>
</protein>
<reference evidence="1 2" key="1">
    <citation type="submission" date="2024-04" db="EMBL/GenBank/DDBJ databases">
        <title>New Clade of Flavobacterium.</title>
        <authorList>
            <person name="Matos L."/>
            <person name="Proenca D.N."/>
            <person name="Fransisco R.M."/>
            <person name="Chung A.P."/>
            <person name="Maccario L."/>
            <person name="Sorensen S.J."/>
            <person name="Morais P.V."/>
        </authorList>
    </citation>
    <scope>NUCLEOTIDE SEQUENCE [LARGE SCALE GENOMIC DNA]</scope>
    <source>
        <strain evidence="1 2">FZUC8N2.13</strain>
    </source>
</reference>
<dbReference type="Proteomes" id="UP001574169">
    <property type="component" value="Unassembled WGS sequence"/>
</dbReference>
<proteinExistence type="predicted"/>
<name>A0ABV4TE93_9FLAO</name>